<protein>
    <submittedName>
        <fullName evidence="1">Uncharacterized protein</fullName>
    </submittedName>
</protein>
<evidence type="ECO:0000313" key="1">
    <source>
        <dbReference type="EMBL" id="GBL90739.1"/>
    </source>
</evidence>
<comment type="caution">
    <text evidence="1">The sequence shown here is derived from an EMBL/GenBank/DDBJ whole genome shotgun (WGS) entry which is preliminary data.</text>
</comment>
<sequence length="115" mass="13328">MSMLSLKGRAELERNTQPRRSAIYVKPWKKARLTLRATNCQKEIINIPPLHLKLGLMKQFVKGLSVDGECFQYVVSFLPALSFKIKTRLFNRPQIQAIVRNREFVRKINGKEKSA</sequence>
<accession>A0A4Y2BGQ2</accession>
<reference evidence="1 2" key="1">
    <citation type="journal article" date="2019" name="Sci. Rep.">
        <title>Orb-weaving spider Araneus ventricosus genome elucidates the spidroin gene catalogue.</title>
        <authorList>
            <person name="Kono N."/>
            <person name="Nakamura H."/>
            <person name="Ohtoshi R."/>
            <person name="Moran D.A.P."/>
            <person name="Shinohara A."/>
            <person name="Yoshida Y."/>
            <person name="Fujiwara M."/>
            <person name="Mori M."/>
            <person name="Tomita M."/>
            <person name="Arakawa K."/>
        </authorList>
    </citation>
    <scope>NUCLEOTIDE SEQUENCE [LARGE SCALE GENOMIC DNA]</scope>
</reference>
<dbReference type="PANTHER" id="PTHR46114">
    <property type="entry name" value="APPLE DOMAIN-CONTAINING PROTEIN"/>
    <property type="match status" value="1"/>
</dbReference>
<keyword evidence="2" id="KW-1185">Reference proteome</keyword>
<dbReference type="EMBL" id="BGPR01000073">
    <property type="protein sequence ID" value="GBL90739.1"/>
    <property type="molecule type" value="Genomic_DNA"/>
</dbReference>
<dbReference type="PANTHER" id="PTHR46114:SF1">
    <property type="entry name" value="ZAD DOMAIN-CONTAINING PROTEIN"/>
    <property type="match status" value="1"/>
</dbReference>
<proteinExistence type="predicted"/>
<dbReference type="Proteomes" id="UP000499080">
    <property type="component" value="Unassembled WGS sequence"/>
</dbReference>
<gene>
    <name evidence="1" type="ORF">AVEN_219389_1</name>
</gene>
<evidence type="ECO:0000313" key="2">
    <source>
        <dbReference type="Proteomes" id="UP000499080"/>
    </source>
</evidence>
<organism evidence="1 2">
    <name type="scientific">Araneus ventricosus</name>
    <name type="common">Orbweaver spider</name>
    <name type="synonym">Epeira ventricosa</name>
    <dbReference type="NCBI Taxonomy" id="182803"/>
    <lineage>
        <taxon>Eukaryota</taxon>
        <taxon>Metazoa</taxon>
        <taxon>Ecdysozoa</taxon>
        <taxon>Arthropoda</taxon>
        <taxon>Chelicerata</taxon>
        <taxon>Arachnida</taxon>
        <taxon>Araneae</taxon>
        <taxon>Araneomorphae</taxon>
        <taxon>Entelegynae</taxon>
        <taxon>Araneoidea</taxon>
        <taxon>Araneidae</taxon>
        <taxon>Araneus</taxon>
    </lineage>
</organism>
<dbReference type="AlphaFoldDB" id="A0A4Y2BGQ2"/>
<name>A0A4Y2BGQ2_ARAVE</name>